<evidence type="ECO:0000313" key="11">
    <source>
        <dbReference type="EMBL" id="SNC71601.1"/>
    </source>
</evidence>
<dbReference type="InterPro" id="IPR003703">
    <property type="entry name" value="Acyl_CoA_thio"/>
</dbReference>
<evidence type="ECO:0000256" key="2">
    <source>
        <dbReference type="ARBA" id="ARBA00011881"/>
    </source>
</evidence>
<evidence type="ECO:0000256" key="1">
    <source>
        <dbReference type="ARBA" id="ARBA00006538"/>
    </source>
</evidence>
<evidence type="ECO:0000313" key="12">
    <source>
        <dbReference type="Proteomes" id="UP000198122"/>
    </source>
</evidence>
<keyword evidence="4" id="KW-0443">Lipid metabolism</keyword>
<feature type="region of interest" description="Disordered" evidence="8">
    <location>
        <begin position="19"/>
        <end position="46"/>
    </location>
</feature>
<dbReference type="GO" id="GO:0009062">
    <property type="term" value="P:fatty acid catabolic process"/>
    <property type="evidence" value="ECO:0007669"/>
    <property type="project" value="TreeGrafter"/>
</dbReference>
<dbReference type="GO" id="GO:0006637">
    <property type="term" value="P:acyl-CoA metabolic process"/>
    <property type="evidence" value="ECO:0007669"/>
    <property type="project" value="InterPro"/>
</dbReference>
<dbReference type="InterPro" id="IPR049449">
    <property type="entry name" value="TesB_ACOT8-like_N"/>
</dbReference>
<evidence type="ECO:0000256" key="6">
    <source>
        <dbReference type="ARBA" id="ARBA00071120"/>
    </source>
</evidence>
<proteinExistence type="inferred from homology"/>
<dbReference type="InterPro" id="IPR042171">
    <property type="entry name" value="Acyl-CoA_hotdog"/>
</dbReference>
<dbReference type="AlphaFoldDB" id="A0A212U0E1"/>
<evidence type="ECO:0000256" key="8">
    <source>
        <dbReference type="SAM" id="MobiDB-lite"/>
    </source>
</evidence>
<keyword evidence="12" id="KW-1185">Reference proteome</keyword>
<comment type="catalytic activity">
    <reaction evidence="5">
        <text>a fatty acyl-CoA + H2O = a fatty acid + CoA + H(+)</text>
        <dbReference type="Rhea" id="RHEA:16781"/>
        <dbReference type="ChEBI" id="CHEBI:15377"/>
        <dbReference type="ChEBI" id="CHEBI:15378"/>
        <dbReference type="ChEBI" id="CHEBI:28868"/>
        <dbReference type="ChEBI" id="CHEBI:57287"/>
        <dbReference type="ChEBI" id="CHEBI:77636"/>
        <dbReference type="EC" id="3.1.2.20"/>
    </reaction>
    <physiologicalReaction direction="left-to-right" evidence="5">
        <dbReference type="Rhea" id="RHEA:16782"/>
    </physiologicalReaction>
</comment>
<dbReference type="Pfam" id="PF02551">
    <property type="entry name" value="Acyl_CoA_thio"/>
    <property type="match status" value="1"/>
</dbReference>
<dbReference type="Proteomes" id="UP000198122">
    <property type="component" value="Unassembled WGS sequence"/>
</dbReference>
<comment type="similarity">
    <text evidence="1">Belongs to the C/M/P thioester hydrolase family.</text>
</comment>
<evidence type="ECO:0000256" key="5">
    <source>
        <dbReference type="ARBA" id="ARBA00050943"/>
    </source>
</evidence>
<protein>
    <recommendedName>
        <fullName evidence="6">Acyl-CoA thioesterase 2</fullName>
    </recommendedName>
    <alternativeName>
        <fullName evidence="7">Thioesterase II</fullName>
    </alternativeName>
</protein>
<organism evidence="11 12">
    <name type="scientific">Kytococcus aerolatus</name>
    <dbReference type="NCBI Taxonomy" id="592308"/>
    <lineage>
        <taxon>Bacteria</taxon>
        <taxon>Bacillati</taxon>
        <taxon>Actinomycetota</taxon>
        <taxon>Actinomycetes</taxon>
        <taxon>Micrococcales</taxon>
        <taxon>Kytococcaceae</taxon>
        <taxon>Kytococcus</taxon>
    </lineage>
</organism>
<dbReference type="InterPro" id="IPR029069">
    <property type="entry name" value="HotDog_dom_sf"/>
</dbReference>
<dbReference type="InterPro" id="IPR025652">
    <property type="entry name" value="TesB_C"/>
</dbReference>
<feature type="domain" description="Acyl-CoA thioesterase-like N-terminal HotDog" evidence="10">
    <location>
        <begin position="78"/>
        <end position="161"/>
    </location>
</feature>
<comment type="subunit">
    <text evidence="2">Homotetramer.</text>
</comment>
<evidence type="ECO:0000259" key="10">
    <source>
        <dbReference type="Pfam" id="PF13622"/>
    </source>
</evidence>
<dbReference type="Pfam" id="PF13622">
    <property type="entry name" value="4HBT_3"/>
    <property type="match status" value="1"/>
</dbReference>
<dbReference type="Gene3D" id="2.40.160.210">
    <property type="entry name" value="Acyl-CoA thioesterase, double hotdog domain"/>
    <property type="match status" value="1"/>
</dbReference>
<gene>
    <name evidence="11" type="ORF">SAMN05445756_1553</name>
</gene>
<reference evidence="11 12" key="1">
    <citation type="submission" date="2017-06" db="EMBL/GenBank/DDBJ databases">
        <authorList>
            <person name="Kim H.J."/>
            <person name="Triplett B.A."/>
        </authorList>
    </citation>
    <scope>NUCLEOTIDE SEQUENCE [LARGE SCALE GENOMIC DNA]</scope>
    <source>
        <strain evidence="11 12">DSM 22179</strain>
    </source>
</reference>
<accession>A0A212U0E1</accession>
<dbReference type="CDD" id="cd03445">
    <property type="entry name" value="Thioesterase_II_repeat2"/>
    <property type="match status" value="1"/>
</dbReference>
<dbReference type="SUPFAM" id="SSF54637">
    <property type="entry name" value="Thioesterase/thiol ester dehydrase-isomerase"/>
    <property type="match status" value="2"/>
</dbReference>
<dbReference type="FunFam" id="2.40.160.210:FF:000001">
    <property type="entry name" value="Acyl-CoA thioesterase II"/>
    <property type="match status" value="1"/>
</dbReference>
<dbReference type="EMBL" id="FYEZ01000002">
    <property type="protein sequence ID" value="SNC71601.1"/>
    <property type="molecule type" value="Genomic_DNA"/>
</dbReference>
<dbReference type="PANTHER" id="PTHR11066:SF34">
    <property type="entry name" value="ACYL-COENZYME A THIOESTERASE 8"/>
    <property type="match status" value="1"/>
</dbReference>
<feature type="domain" description="Acyl-CoA thioesterase 2 C-terminal" evidence="9">
    <location>
        <begin position="206"/>
        <end position="329"/>
    </location>
</feature>
<evidence type="ECO:0000256" key="7">
    <source>
        <dbReference type="ARBA" id="ARBA00079653"/>
    </source>
</evidence>
<name>A0A212U0E1_9MICO</name>
<dbReference type="CDD" id="cd03444">
    <property type="entry name" value="Thioesterase_II_repeat1"/>
    <property type="match status" value="1"/>
</dbReference>
<sequence>MGTAVVVVIECGLVTDNAQQKPDQNAAPREESSGITSDLGHRSGYQLPEDPFGQLLEVLDIRALGANTFMGQSQPQPNGRAFGGQVLAQCIMAAGRTVDEIHGEGERHIHSLHGYFLRPADSSREIRFEVERMRDGRSFSARRVHAYQDDRVLLSMITSFQEPAGGLDHQEQMPNVPRPEELPSIAELLKDVDDPRVAFLVRGRPVDMRWVDSPLYGKEFARNDRQSVWVRFTGEMPTDPLLNAAATAYMSDYTLLEPVLRRHGISWSDPRLRPASLDHAMWFHRVPRVGEWMLYTQSSPSAQSGRGLGVGRLFHEDGTLMASVAQEGMVRLKEG</sequence>
<dbReference type="GO" id="GO:0047617">
    <property type="term" value="F:fatty acyl-CoA hydrolase activity"/>
    <property type="evidence" value="ECO:0007669"/>
    <property type="project" value="UniProtKB-EC"/>
</dbReference>
<dbReference type="PANTHER" id="PTHR11066">
    <property type="entry name" value="ACYL-COA THIOESTERASE"/>
    <property type="match status" value="1"/>
</dbReference>
<keyword evidence="3" id="KW-0378">Hydrolase</keyword>
<evidence type="ECO:0000256" key="3">
    <source>
        <dbReference type="ARBA" id="ARBA00022801"/>
    </source>
</evidence>
<evidence type="ECO:0000256" key="4">
    <source>
        <dbReference type="ARBA" id="ARBA00023098"/>
    </source>
</evidence>
<evidence type="ECO:0000259" key="9">
    <source>
        <dbReference type="Pfam" id="PF02551"/>
    </source>
</evidence>